<evidence type="ECO:0000256" key="7">
    <source>
        <dbReference type="ARBA" id="ARBA00022679"/>
    </source>
</evidence>
<feature type="repeat" description="Lumazine-binding" evidence="10">
    <location>
        <begin position="97"/>
        <end position="193"/>
    </location>
</feature>
<dbReference type="GO" id="GO:0004746">
    <property type="term" value="F:riboflavin synthase activity"/>
    <property type="evidence" value="ECO:0007669"/>
    <property type="project" value="UniProtKB-EC"/>
</dbReference>
<evidence type="ECO:0000313" key="12">
    <source>
        <dbReference type="EMBL" id="UWZ80453.1"/>
    </source>
</evidence>
<evidence type="ECO:0000256" key="5">
    <source>
        <dbReference type="ARBA" id="ARBA00013950"/>
    </source>
</evidence>
<protein>
    <recommendedName>
        <fullName evidence="5 9">Riboflavin synthase</fullName>
        <ecNumber evidence="4 9">2.5.1.9</ecNumber>
    </recommendedName>
</protein>
<dbReference type="CDD" id="cd00402">
    <property type="entry name" value="Riboflavin_synthase_like"/>
    <property type="match status" value="1"/>
</dbReference>
<dbReference type="RefSeq" id="WP_260748809.1">
    <property type="nucleotide sequence ID" value="NZ_CP092109.1"/>
</dbReference>
<evidence type="ECO:0000256" key="4">
    <source>
        <dbReference type="ARBA" id="ARBA00012827"/>
    </source>
</evidence>
<dbReference type="Proteomes" id="UP001060414">
    <property type="component" value="Chromosome"/>
</dbReference>
<evidence type="ECO:0000256" key="10">
    <source>
        <dbReference type="PROSITE-ProRule" id="PRU00524"/>
    </source>
</evidence>
<proteinExistence type="predicted"/>
<dbReference type="PANTHER" id="PTHR21098">
    <property type="entry name" value="RIBOFLAVIN SYNTHASE ALPHA CHAIN"/>
    <property type="match status" value="1"/>
</dbReference>
<dbReference type="NCBIfam" id="TIGR00187">
    <property type="entry name" value="ribE"/>
    <property type="match status" value="1"/>
</dbReference>
<comment type="catalytic activity">
    <reaction evidence="1">
        <text>2 6,7-dimethyl-8-(1-D-ribityl)lumazine + H(+) = 5-amino-6-(D-ribitylamino)uracil + riboflavin</text>
        <dbReference type="Rhea" id="RHEA:20772"/>
        <dbReference type="ChEBI" id="CHEBI:15378"/>
        <dbReference type="ChEBI" id="CHEBI:15934"/>
        <dbReference type="ChEBI" id="CHEBI:57986"/>
        <dbReference type="ChEBI" id="CHEBI:58201"/>
        <dbReference type="EC" id="2.5.1.9"/>
    </reaction>
</comment>
<organism evidence="12 13">
    <name type="scientific">Geoalkalibacter halelectricus</name>
    <dbReference type="NCBI Taxonomy" id="2847045"/>
    <lineage>
        <taxon>Bacteria</taxon>
        <taxon>Pseudomonadati</taxon>
        <taxon>Thermodesulfobacteriota</taxon>
        <taxon>Desulfuromonadia</taxon>
        <taxon>Desulfuromonadales</taxon>
        <taxon>Geoalkalibacteraceae</taxon>
        <taxon>Geoalkalibacter</taxon>
    </lineage>
</organism>
<name>A0ABY5ZP87_9BACT</name>
<dbReference type="InterPro" id="IPR023366">
    <property type="entry name" value="ATP_synth_asu-like_sf"/>
</dbReference>
<dbReference type="EC" id="2.5.1.9" evidence="4 9"/>
<evidence type="ECO:0000256" key="9">
    <source>
        <dbReference type="NCBIfam" id="TIGR00187"/>
    </source>
</evidence>
<feature type="repeat" description="Lumazine-binding" evidence="10">
    <location>
        <begin position="1"/>
        <end position="96"/>
    </location>
</feature>
<evidence type="ECO:0000313" key="13">
    <source>
        <dbReference type="Proteomes" id="UP001060414"/>
    </source>
</evidence>
<feature type="domain" description="Lumazine-binding" evidence="11">
    <location>
        <begin position="1"/>
        <end position="96"/>
    </location>
</feature>
<dbReference type="Pfam" id="PF00677">
    <property type="entry name" value="Lum_binding"/>
    <property type="match status" value="2"/>
</dbReference>
<evidence type="ECO:0000256" key="8">
    <source>
        <dbReference type="ARBA" id="ARBA00022737"/>
    </source>
</evidence>
<evidence type="ECO:0000259" key="11">
    <source>
        <dbReference type="PROSITE" id="PS51177"/>
    </source>
</evidence>
<feature type="domain" description="Lumazine-binding" evidence="11">
    <location>
        <begin position="97"/>
        <end position="193"/>
    </location>
</feature>
<dbReference type="PROSITE" id="PS51177">
    <property type="entry name" value="LUMAZINE_BIND"/>
    <property type="match status" value="2"/>
</dbReference>
<accession>A0ABY5ZP87</accession>
<dbReference type="NCBIfam" id="NF006767">
    <property type="entry name" value="PRK09289.1"/>
    <property type="match status" value="1"/>
</dbReference>
<reference evidence="12" key="1">
    <citation type="journal article" date="2022" name="Environ. Microbiol.">
        <title>Geoalkalibacter halelectricus SAP #1 sp. nov. possessing extracellular electron transfer and mineral#reducing capabilities from a haloalkaline environment.</title>
        <authorList>
            <person name="Yadav S."/>
            <person name="Singh R."/>
            <person name="Sundharam S.S."/>
            <person name="Chaudhary S."/>
            <person name="Krishnamurthi S."/>
            <person name="Patil S.A."/>
        </authorList>
    </citation>
    <scope>NUCLEOTIDE SEQUENCE</scope>
    <source>
        <strain evidence="12">SAP-1</strain>
    </source>
</reference>
<dbReference type="PANTHER" id="PTHR21098:SF12">
    <property type="entry name" value="RIBOFLAVIN SYNTHASE"/>
    <property type="match status" value="1"/>
</dbReference>
<dbReference type="PIRSF" id="PIRSF000498">
    <property type="entry name" value="Riboflavin_syn_A"/>
    <property type="match status" value="1"/>
</dbReference>
<comment type="pathway">
    <text evidence="3">Cofactor biosynthesis; riboflavin biosynthesis; riboflavin from 2-hydroxy-3-oxobutyl phosphate and 5-amino-6-(D-ribitylamino)uracil: step 2/2.</text>
</comment>
<dbReference type="InterPro" id="IPR001783">
    <property type="entry name" value="Lumazine-bd"/>
</dbReference>
<dbReference type="NCBIfam" id="NF009566">
    <property type="entry name" value="PRK13020.1"/>
    <property type="match status" value="1"/>
</dbReference>
<keyword evidence="6" id="KW-0686">Riboflavin biosynthesis</keyword>
<dbReference type="InterPro" id="IPR017938">
    <property type="entry name" value="Riboflavin_synthase-like_b-brl"/>
</dbReference>
<gene>
    <name evidence="12" type="ORF">L9S41_03400</name>
</gene>
<keyword evidence="7 12" id="KW-0808">Transferase</keyword>
<dbReference type="Gene3D" id="2.40.30.20">
    <property type="match status" value="2"/>
</dbReference>
<evidence type="ECO:0000256" key="2">
    <source>
        <dbReference type="ARBA" id="ARBA00002803"/>
    </source>
</evidence>
<dbReference type="EMBL" id="CP092109">
    <property type="protein sequence ID" value="UWZ80453.1"/>
    <property type="molecule type" value="Genomic_DNA"/>
</dbReference>
<keyword evidence="8" id="KW-0677">Repeat</keyword>
<dbReference type="InterPro" id="IPR026017">
    <property type="entry name" value="Lumazine-bd_dom"/>
</dbReference>
<sequence length="216" mass="23290">MFTGLIEGVGILRDIRRGHESCRLTLGLGTALSDLTLGESIAVNGVCLTVESFDSESFQADVSPQTLTATTLGALSSGTRVNLERALRFGDRLGGHLVTGHVDGVGVVMRRETRGNAVLFTIEPPTSLLRYLVLKGSVAVDGISLTISDLDASSFSLTIIPHSLRQTNLEYLKVGDRVNLETDILAKYVERLFQPDVATGPKSRIDLEFLAKNGYL</sequence>
<keyword evidence="13" id="KW-1185">Reference proteome</keyword>
<evidence type="ECO:0000256" key="6">
    <source>
        <dbReference type="ARBA" id="ARBA00022619"/>
    </source>
</evidence>
<evidence type="ECO:0000256" key="1">
    <source>
        <dbReference type="ARBA" id="ARBA00000968"/>
    </source>
</evidence>
<comment type="function">
    <text evidence="2">Catalyzes the dismutation of two molecules of 6,7-dimethyl-8-ribityllumazine, resulting in the formation of riboflavin and 5-amino-6-(D-ribitylamino)uracil.</text>
</comment>
<evidence type="ECO:0000256" key="3">
    <source>
        <dbReference type="ARBA" id="ARBA00004887"/>
    </source>
</evidence>
<dbReference type="SUPFAM" id="SSF63380">
    <property type="entry name" value="Riboflavin synthase domain-like"/>
    <property type="match status" value="2"/>
</dbReference>